<evidence type="ECO:0000256" key="11">
    <source>
        <dbReference type="RuleBase" id="RU365090"/>
    </source>
</evidence>
<evidence type="ECO:0000256" key="9">
    <source>
        <dbReference type="ARBA" id="ARBA00023150"/>
    </source>
</evidence>
<protein>
    <recommendedName>
        <fullName evidence="11">Molybdopterin molybdenumtransferase</fullName>
        <ecNumber evidence="11">2.10.1.1</ecNumber>
    </recommendedName>
</protein>
<evidence type="ECO:0000259" key="12">
    <source>
        <dbReference type="SMART" id="SM00852"/>
    </source>
</evidence>
<evidence type="ECO:0000256" key="3">
    <source>
        <dbReference type="ARBA" id="ARBA00005046"/>
    </source>
</evidence>
<dbReference type="UniPathway" id="UPA00344"/>
<dbReference type="CDD" id="cd00887">
    <property type="entry name" value="MoeA"/>
    <property type="match status" value="1"/>
</dbReference>
<keyword evidence="5 11" id="KW-0500">Molybdenum</keyword>
<evidence type="ECO:0000313" key="13">
    <source>
        <dbReference type="EMBL" id="SIS79287.1"/>
    </source>
</evidence>
<dbReference type="SUPFAM" id="SSF53218">
    <property type="entry name" value="Molybdenum cofactor biosynthesis proteins"/>
    <property type="match status" value="1"/>
</dbReference>
<dbReference type="InterPro" id="IPR005110">
    <property type="entry name" value="MoeA_linker/N"/>
</dbReference>
<dbReference type="STRING" id="1086013.SAMN05421774_102296"/>
<dbReference type="GO" id="GO:0061599">
    <property type="term" value="F:molybdopterin molybdotransferase activity"/>
    <property type="evidence" value="ECO:0007669"/>
    <property type="project" value="UniProtKB-UniRule"/>
</dbReference>
<dbReference type="EC" id="2.10.1.1" evidence="11"/>
<dbReference type="EMBL" id="FTOT01000002">
    <property type="protein sequence ID" value="SIS79287.1"/>
    <property type="molecule type" value="Genomic_DNA"/>
</dbReference>
<dbReference type="RefSeq" id="WP_076529496.1">
    <property type="nucleotide sequence ID" value="NZ_BMEH01000002.1"/>
</dbReference>
<keyword evidence="9 11" id="KW-0501">Molybdenum cofactor biosynthesis</keyword>
<keyword evidence="8 11" id="KW-0460">Magnesium</keyword>
<dbReference type="Gene3D" id="3.90.105.10">
    <property type="entry name" value="Molybdopterin biosynthesis moea protein, domain 2"/>
    <property type="match status" value="1"/>
</dbReference>
<dbReference type="Pfam" id="PF03453">
    <property type="entry name" value="MoeA_N"/>
    <property type="match status" value="1"/>
</dbReference>
<dbReference type="SUPFAM" id="SSF63882">
    <property type="entry name" value="MoeA N-terminal region -like"/>
    <property type="match status" value="1"/>
</dbReference>
<keyword evidence="14" id="KW-1185">Reference proteome</keyword>
<proteinExistence type="inferred from homology"/>
<sequence>MIPVDDALRRLLSLVPPVQAEPLALAQAAGRVLWADAVADRAQPPFAASAMDGYAIATQPMAGQTFDIIGTAQAGAGFSGRVGPGEAVRIFTGASVPQGAQWVVIQEDVTRDGARITISDTLGDGRNIRPAGADFSAGYRLTAPRRLRAADLALLAAMNCATLSVARKPVVALIATGDELVQPGEPPGPNQIVASNIFALKAMAEAEGAHVRLLPIARDTQAALTQVLALARGADVIVTIGGASVGDHDLVARVAEAEGMELAFHKIAMRPGKPLLSGRLDGSILLGLPGNPVSAIICGHLFLVPLVRALQGLPDPAPRPLRARLVCDLPANGPRAHYMRAVLTGDDGLPMIDPFPDQDSGRLTPLAGAQALLIRPVSAPAATVGDVVDYLPLV</sequence>
<dbReference type="Pfam" id="PF00994">
    <property type="entry name" value="MoCF_biosynth"/>
    <property type="match status" value="1"/>
</dbReference>
<dbReference type="AlphaFoldDB" id="A0A1N7LZP3"/>
<comment type="function">
    <text evidence="2 11">Catalyzes the insertion of molybdate into adenylated molybdopterin with the concomitant release of AMP.</text>
</comment>
<dbReference type="PANTHER" id="PTHR10192">
    <property type="entry name" value="MOLYBDOPTERIN BIOSYNTHESIS PROTEIN"/>
    <property type="match status" value="1"/>
</dbReference>
<dbReference type="GO" id="GO:0005829">
    <property type="term" value="C:cytosol"/>
    <property type="evidence" value="ECO:0007669"/>
    <property type="project" value="TreeGrafter"/>
</dbReference>
<keyword evidence="6 11" id="KW-0808">Transferase</keyword>
<dbReference type="OrthoDB" id="9804758at2"/>
<dbReference type="InterPro" id="IPR005111">
    <property type="entry name" value="MoeA_C_domain_IV"/>
</dbReference>
<dbReference type="InterPro" id="IPR001453">
    <property type="entry name" value="MoaB/Mog_dom"/>
</dbReference>
<evidence type="ECO:0000256" key="1">
    <source>
        <dbReference type="ARBA" id="ARBA00001946"/>
    </source>
</evidence>
<dbReference type="InterPro" id="IPR038987">
    <property type="entry name" value="MoeA-like"/>
</dbReference>
<keyword evidence="7 11" id="KW-0479">Metal-binding</keyword>
<reference evidence="13 14" key="1">
    <citation type="submission" date="2017-01" db="EMBL/GenBank/DDBJ databases">
        <authorList>
            <person name="Mah S.A."/>
            <person name="Swanson W.J."/>
            <person name="Moy G.W."/>
            <person name="Vacquier V.D."/>
        </authorList>
    </citation>
    <scope>NUCLEOTIDE SEQUENCE [LARGE SCALE GENOMIC DNA]</scope>
    <source>
        <strain evidence="13 14">DSM 26375</strain>
    </source>
</reference>
<dbReference type="Gene3D" id="3.40.980.10">
    <property type="entry name" value="MoaB/Mog-like domain"/>
    <property type="match status" value="1"/>
</dbReference>
<gene>
    <name evidence="13" type="ORF">SAMN05421774_102296</name>
</gene>
<comment type="catalytic activity">
    <reaction evidence="10">
        <text>adenylyl-molybdopterin + molybdate = Mo-molybdopterin + AMP + H(+)</text>
        <dbReference type="Rhea" id="RHEA:35047"/>
        <dbReference type="ChEBI" id="CHEBI:15378"/>
        <dbReference type="ChEBI" id="CHEBI:36264"/>
        <dbReference type="ChEBI" id="CHEBI:62727"/>
        <dbReference type="ChEBI" id="CHEBI:71302"/>
        <dbReference type="ChEBI" id="CHEBI:456215"/>
        <dbReference type="EC" id="2.10.1.1"/>
    </reaction>
</comment>
<comment type="pathway">
    <text evidence="3 11">Cofactor biosynthesis; molybdopterin biosynthesis.</text>
</comment>
<dbReference type="GO" id="GO:0046872">
    <property type="term" value="F:metal ion binding"/>
    <property type="evidence" value="ECO:0007669"/>
    <property type="project" value="UniProtKB-UniRule"/>
</dbReference>
<organism evidence="13 14">
    <name type="scientific">Gemmobacter megaterium</name>
    <dbReference type="NCBI Taxonomy" id="1086013"/>
    <lineage>
        <taxon>Bacteria</taxon>
        <taxon>Pseudomonadati</taxon>
        <taxon>Pseudomonadota</taxon>
        <taxon>Alphaproteobacteria</taxon>
        <taxon>Rhodobacterales</taxon>
        <taxon>Paracoccaceae</taxon>
        <taxon>Gemmobacter</taxon>
    </lineage>
</organism>
<evidence type="ECO:0000313" key="14">
    <source>
        <dbReference type="Proteomes" id="UP000186141"/>
    </source>
</evidence>
<dbReference type="PANTHER" id="PTHR10192:SF5">
    <property type="entry name" value="GEPHYRIN"/>
    <property type="match status" value="1"/>
</dbReference>
<evidence type="ECO:0000256" key="5">
    <source>
        <dbReference type="ARBA" id="ARBA00022505"/>
    </source>
</evidence>
<dbReference type="SMART" id="SM00852">
    <property type="entry name" value="MoCF_biosynth"/>
    <property type="match status" value="1"/>
</dbReference>
<evidence type="ECO:0000256" key="6">
    <source>
        <dbReference type="ARBA" id="ARBA00022679"/>
    </source>
</evidence>
<evidence type="ECO:0000256" key="2">
    <source>
        <dbReference type="ARBA" id="ARBA00002901"/>
    </source>
</evidence>
<evidence type="ECO:0000256" key="4">
    <source>
        <dbReference type="ARBA" id="ARBA00010763"/>
    </source>
</evidence>
<dbReference type="InterPro" id="IPR036135">
    <property type="entry name" value="MoeA_linker/N_sf"/>
</dbReference>
<dbReference type="InterPro" id="IPR036688">
    <property type="entry name" value="MoeA_C_domain_IV_sf"/>
</dbReference>
<dbReference type="Proteomes" id="UP000186141">
    <property type="component" value="Unassembled WGS sequence"/>
</dbReference>
<dbReference type="Gene3D" id="2.170.190.11">
    <property type="entry name" value="Molybdopterin biosynthesis moea protein, domain 3"/>
    <property type="match status" value="1"/>
</dbReference>
<dbReference type="FunFam" id="3.40.980.10:FF:000004">
    <property type="entry name" value="Molybdopterin molybdenumtransferase"/>
    <property type="match status" value="1"/>
</dbReference>
<dbReference type="Gene3D" id="2.40.340.10">
    <property type="entry name" value="MoeA, C-terminal, domain IV"/>
    <property type="match status" value="1"/>
</dbReference>
<dbReference type="Pfam" id="PF03454">
    <property type="entry name" value="MoeA_C"/>
    <property type="match status" value="1"/>
</dbReference>
<comment type="cofactor">
    <cofactor evidence="1 11">
        <name>Mg(2+)</name>
        <dbReference type="ChEBI" id="CHEBI:18420"/>
    </cofactor>
</comment>
<comment type="similarity">
    <text evidence="4 11">Belongs to the MoeA family.</text>
</comment>
<name>A0A1N7LZP3_9RHOB</name>
<dbReference type="SUPFAM" id="SSF63867">
    <property type="entry name" value="MoeA C-terminal domain-like"/>
    <property type="match status" value="1"/>
</dbReference>
<dbReference type="GO" id="GO:0006777">
    <property type="term" value="P:Mo-molybdopterin cofactor biosynthetic process"/>
    <property type="evidence" value="ECO:0007669"/>
    <property type="project" value="UniProtKB-UniRule"/>
</dbReference>
<dbReference type="InterPro" id="IPR036425">
    <property type="entry name" value="MoaB/Mog-like_dom_sf"/>
</dbReference>
<evidence type="ECO:0000256" key="7">
    <source>
        <dbReference type="ARBA" id="ARBA00022723"/>
    </source>
</evidence>
<feature type="domain" description="MoaB/Mog" evidence="12">
    <location>
        <begin position="172"/>
        <end position="309"/>
    </location>
</feature>
<accession>A0A1N7LZP3</accession>
<evidence type="ECO:0000256" key="8">
    <source>
        <dbReference type="ARBA" id="ARBA00022842"/>
    </source>
</evidence>
<evidence type="ECO:0000256" key="10">
    <source>
        <dbReference type="ARBA" id="ARBA00047317"/>
    </source>
</evidence>